<dbReference type="RefSeq" id="WP_211326232.1">
    <property type="nucleotide sequence ID" value="NZ_BIFX01000001.1"/>
</dbReference>
<dbReference type="Pfam" id="PF03458">
    <property type="entry name" value="Gly_transporter"/>
    <property type="match status" value="2"/>
</dbReference>
<evidence type="ECO:0000313" key="10">
    <source>
        <dbReference type="Proteomes" id="UP000248806"/>
    </source>
</evidence>
<name>A0A326U634_THEHA</name>
<evidence type="ECO:0000256" key="1">
    <source>
        <dbReference type="ARBA" id="ARBA00004651"/>
    </source>
</evidence>
<keyword evidence="4 7" id="KW-0812">Transmembrane</keyword>
<feature type="transmembrane region" description="Helical" evidence="7">
    <location>
        <begin position="6"/>
        <end position="23"/>
    </location>
</feature>
<dbReference type="PANTHER" id="PTHR30506">
    <property type="entry name" value="INNER MEMBRANE PROTEIN"/>
    <property type="match status" value="1"/>
</dbReference>
<sequence>MFSLHWLDLFGTIVFAISGALTAGRKRLDLFGVLMIAAVTAVGGGTVRDVLLSRYPIFWFMDNTYLWLSVAAGIATMLYTRFFRPPRTSLVIADALGLSTLTVINASIAISYGLSPVILVIMTALSSVAGGLIRDILCAEIPMILQRDIYITAVCAGAIVYLVLRHLGLHEILYNTITMITVMGLRVAAIYWDWHLPRYYVEEPQIRRPRG</sequence>
<feature type="domain" description="Glycine transporter" evidence="8">
    <location>
        <begin position="92"/>
        <end position="165"/>
    </location>
</feature>
<comment type="similarity">
    <text evidence="2">Belongs to the UPF0126 family.</text>
</comment>
<organism evidence="9 10">
    <name type="scientific">Thermosporothrix hazakensis</name>
    <dbReference type="NCBI Taxonomy" id="644383"/>
    <lineage>
        <taxon>Bacteria</taxon>
        <taxon>Bacillati</taxon>
        <taxon>Chloroflexota</taxon>
        <taxon>Ktedonobacteria</taxon>
        <taxon>Ktedonobacterales</taxon>
        <taxon>Thermosporotrichaceae</taxon>
        <taxon>Thermosporothrix</taxon>
    </lineage>
</organism>
<feature type="transmembrane region" description="Helical" evidence="7">
    <location>
        <begin position="149"/>
        <end position="167"/>
    </location>
</feature>
<gene>
    <name evidence="9" type="ORF">EI42_03579</name>
</gene>
<accession>A0A326U634</accession>
<dbReference type="AlphaFoldDB" id="A0A326U634"/>
<evidence type="ECO:0000313" key="9">
    <source>
        <dbReference type="EMBL" id="PZW27492.1"/>
    </source>
</evidence>
<proteinExistence type="inferred from homology"/>
<feature type="transmembrane region" description="Helical" evidence="7">
    <location>
        <begin position="173"/>
        <end position="192"/>
    </location>
</feature>
<evidence type="ECO:0000259" key="8">
    <source>
        <dbReference type="Pfam" id="PF03458"/>
    </source>
</evidence>
<evidence type="ECO:0000256" key="3">
    <source>
        <dbReference type="ARBA" id="ARBA00022475"/>
    </source>
</evidence>
<evidence type="ECO:0000256" key="4">
    <source>
        <dbReference type="ARBA" id="ARBA00022692"/>
    </source>
</evidence>
<dbReference type="EMBL" id="QKUF01000012">
    <property type="protein sequence ID" value="PZW27492.1"/>
    <property type="molecule type" value="Genomic_DNA"/>
</dbReference>
<dbReference type="GO" id="GO:0005886">
    <property type="term" value="C:plasma membrane"/>
    <property type="evidence" value="ECO:0007669"/>
    <property type="project" value="UniProtKB-SubCell"/>
</dbReference>
<comment type="subcellular location">
    <subcellularLocation>
        <location evidence="1">Cell membrane</location>
        <topology evidence="1">Multi-pass membrane protein</topology>
    </subcellularLocation>
</comment>
<dbReference type="InterPro" id="IPR005115">
    <property type="entry name" value="Gly_transporter"/>
</dbReference>
<evidence type="ECO:0000256" key="2">
    <source>
        <dbReference type="ARBA" id="ARBA00008193"/>
    </source>
</evidence>
<feature type="domain" description="Glycine transporter" evidence="8">
    <location>
        <begin position="6"/>
        <end position="79"/>
    </location>
</feature>
<keyword evidence="3" id="KW-1003">Cell membrane</keyword>
<feature type="transmembrane region" description="Helical" evidence="7">
    <location>
        <begin position="57"/>
        <end position="79"/>
    </location>
</feature>
<keyword evidence="6 7" id="KW-0472">Membrane</keyword>
<keyword evidence="5 7" id="KW-1133">Transmembrane helix</keyword>
<feature type="transmembrane region" description="Helical" evidence="7">
    <location>
        <begin position="118"/>
        <end position="137"/>
    </location>
</feature>
<evidence type="ECO:0000256" key="5">
    <source>
        <dbReference type="ARBA" id="ARBA00022989"/>
    </source>
</evidence>
<dbReference type="PANTHER" id="PTHR30506:SF3">
    <property type="entry name" value="UPF0126 INNER MEMBRANE PROTEIN YADS-RELATED"/>
    <property type="match status" value="1"/>
</dbReference>
<feature type="transmembrane region" description="Helical" evidence="7">
    <location>
        <begin position="30"/>
        <end position="51"/>
    </location>
</feature>
<keyword evidence="10" id="KW-1185">Reference proteome</keyword>
<dbReference type="Proteomes" id="UP000248806">
    <property type="component" value="Unassembled WGS sequence"/>
</dbReference>
<reference evidence="9 10" key="1">
    <citation type="submission" date="2018-06" db="EMBL/GenBank/DDBJ databases">
        <title>Genomic Encyclopedia of Archaeal and Bacterial Type Strains, Phase II (KMG-II): from individual species to whole genera.</title>
        <authorList>
            <person name="Goeker M."/>
        </authorList>
    </citation>
    <scope>NUCLEOTIDE SEQUENCE [LARGE SCALE GENOMIC DNA]</scope>
    <source>
        <strain evidence="9 10">ATCC BAA-1881</strain>
    </source>
</reference>
<comment type="caution">
    <text evidence="9">The sequence shown here is derived from an EMBL/GenBank/DDBJ whole genome shotgun (WGS) entry which is preliminary data.</text>
</comment>
<evidence type="ECO:0000256" key="7">
    <source>
        <dbReference type="SAM" id="Phobius"/>
    </source>
</evidence>
<protein>
    <submittedName>
        <fullName evidence="9">Putative membrane protein YeiH</fullName>
    </submittedName>
</protein>
<evidence type="ECO:0000256" key="6">
    <source>
        <dbReference type="ARBA" id="ARBA00023136"/>
    </source>
</evidence>